<reference evidence="2 3" key="1">
    <citation type="submission" date="2015-05" db="EMBL/GenBank/DDBJ databases">
        <title>Genome sequencing and analysis of members of genus Stenotrophomonas.</title>
        <authorList>
            <person name="Patil P.P."/>
            <person name="Midha S."/>
            <person name="Patil P.B."/>
        </authorList>
    </citation>
    <scope>NUCLEOTIDE SEQUENCE [LARGE SCALE GENOMIC DNA]</scope>
    <source>
        <strain evidence="2 3">DSM 21508</strain>
    </source>
</reference>
<evidence type="ECO:0008006" key="4">
    <source>
        <dbReference type="Google" id="ProtNLM"/>
    </source>
</evidence>
<dbReference type="PANTHER" id="PTHR37304">
    <property type="entry name" value="MEMBRANE PROTEIN-RELATED"/>
    <property type="match status" value="1"/>
</dbReference>
<dbReference type="PATRIC" id="fig|517011.3.peg.546"/>
<keyword evidence="1" id="KW-1133">Transmembrane helix</keyword>
<dbReference type="EMBL" id="LDJK01000014">
    <property type="protein sequence ID" value="KRG75336.1"/>
    <property type="molecule type" value="Genomic_DNA"/>
</dbReference>
<name>A0A0R0DE10_9GAMM</name>
<dbReference type="RefSeq" id="WP_211260367.1">
    <property type="nucleotide sequence ID" value="NZ_JANUEG010000001.1"/>
</dbReference>
<dbReference type="Pfam" id="PF04070">
    <property type="entry name" value="DUF378"/>
    <property type="match status" value="1"/>
</dbReference>
<dbReference type="PANTHER" id="PTHR37304:SF1">
    <property type="entry name" value="MEMBRANE PROTEIN"/>
    <property type="match status" value="1"/>
</dbReference>
<keyword evidence="3" id="KW-1185">Reference proteome</keyword>
<dbReference type="AlphaFoldDB" id="A0A0R0DE10"/>
<protein>
    <recommendedName>
        <fullName evidence="4">DUF378 domain-containing protein</fullName>
    </recommendedName>
</protein>
<accession>A0A0R0DE10</accession>
<evidence type="ECO:0000313" key="3">
    <source>
        <dbReference type="Proteomes" id="UP000051386"/>
    </source>
</evidence>
<comment type="caution">
    <text evidence="2">The sequence shown here is derived from an EMBL/GenBank/DDBJ whole genome shotgun (WGS) entry which is preliminary data.</text>
</comment>
<dbReference type="InterPro" id="IPR007211">
    <property type="entry name" value="DUF378"/>
</dbReference>
<keyword evidence="1" id="KW-0812">Transmembrane</keyword>
<evidence type="ECO:0000313" key="2">
    <source>
        <dbReference type="EMBL" id="KRG75336.1"/>
    </source>
</evidence>
<dbReference type="Proteomes" id="UP000051386">
    <property type="component" value="Unassembled WGS sequence"/>
</dbReference>
<gene>
    <name evidence="2" type="ORF">ABB28_05385</name>
</gene>
<sequence length="69" mass="7460">MRAFNIATLIMVLFGAICLGLQGQFQVDLIGLACGADSMWPRAIYALIGLSGLWQAIWLATHKPTAQIV</sequence>
<keyword evidence="1" id="KW-0472">Membrane</keyword>
<organism evidence="2 3">
    <name type="scientific">Stenotrophomonas chelatiphaga</name>
    <dbReference type="NCBI Taxonomy" id="517011"/>
    <lineage>
        <taxon>Bacteria</taxon>
        <taxon>Pseudomonadati</taxon>
        <taxon>Pseudomonadota</taxon>
        <taxon>Gammaproteobacteria</taxon>
        <taxon>Lysobacterales</taxon>
        <taxon>Lysobacteraceae</taxon>
        <taxon>Stenotrophomonas</taxon>
    </lineage>
</organism>
<proteinExistence type="predicted"/>
<evidence type="ECO:0000256" key="1">
    <source>
        <dbReference type="SAM" id="Phobius"/>
    </source>
</evidence>
<feature type="transmembrane region" description="Helical" evidence="1">
    <location>
        <begin position="39"/>
        <end position="60"/>
    </location>
</feature>